<dbReference type="OrthoDB" id="5086500at2759"/>
<dbReference type="VEuPathDB" id="PlasmoDB:PRELSG_0932000"/>
<dbReference type="KEGG" id="prel:PRELSG_0932000"/>
<dbReference type="PANTHER" id="PTHR48182">
    <property type="entry name" value="PROTEIN SERAC1"/>
    <property type="match status" value="1"/>
</dbReference>
<evidence type="ECO:0000259" key="7">
    <source>
        <dbReference type="Pfam" id="PF07819"/>
    </source>
</evidence>
<comment type="subcellular location">
    <subcellularLocation>
        <location evidence="6">Endoplasmic reticulum membrane</location>
    </subcellularLocation>
    <subcellularLocation>
        <location evidence="2">Membrane</location>
    </subcellularLocation>
    <subcellularLocation>
        <location evidence="1">Mitochondrion</location>
    </subcellularLocation>
</comment>
<dbReference type="InterPro" id="IPR052374">
    <property type="entry name" value="SERAC1"/>
</dbReference>
<evidence type="ECO:0000256" key="3">
    <source>
        <dbReference type="ARBA" id="ARBA00022824"/>
    </source>
</evidence>
<comment type="function">
    <text evidence="6">Involved in inositol deacylation of GPI-anchored proteins which plays important roles in the quality control and ER-associated degradation of GPI-anchored proteins.</text>
</comment>
<keyword evidence="9" id="KW-1185">Reference proteome</keyword>
<dbReference type="Pfam" id="PF07819">
    <property type="entry name" value="PGAP1"/>
    <property type="match status" value="1"/>
</dbReference>
<evidence type="ECO:0000256" key="6">
    <source>
        <dbReference type="RuleBase" id="RU365011"/>
    </source>
</evidence>
<dbReference type="InterPro" id="IPR029058">
    <property type="entry name" value="AB_hydrolase_fold"/>
</dbReference>
<keyword evidence="6" id="KW-0813">Transport</keyword>
<sequence length="1364" mass="163947">MFDRILDKISIASVNLLANNNLENTKNIEELKKKKDKKVIGFPLLLNIQDNKKKSILYYYSAKKQDAFLYLLKKKKYWKIKLLIKDIINTYKDKEFLSDFSLNFIYEHIKNKNSIKLLKNSDVFNLLLILSQELLKYSYDDNSIINDKNTKILKMSCFLLRYICLNETKSTMLDDCFILIFLMKLNYILNKKKVQNKYIKGNHNFHFYLLLLYYYIYVYNNTKSIVLLPSKLIFRCEFNDINELSLVYKKYDFLKNNLYNVNRYGTYAINDYNNFSIFDNYIKKKKHIFFLKTNYLINFNCLKENFNVFFKFNDISNVHFIIDLSKLKILQMNLHEHSVKSKFDVINESLNNFMQFSLNTLFKLNNYNTKDNEKFIYEESKKNKINIVRNNDDSLNKAINKSNKLRKNILLKNINNKKKNGNNKIILTELVYQLLDYVTLNEKMYYNNKNNIIENSLNEIINYIEKKYKLKYVSNAKDTGISHNENKKYKDGKNLDNEENILFNIINTENKLKNKNNLNLENLLKKINELLNIIQNSSIFINTGLHIILRNIFINNLNSLNMDLLFLINMYSNNNFKRKFFHYDLKYVEAEDNSYGNITEKEGKDSYKNENIKNELEKDNEKFNTTLNTPSLNLPSLNLPSLNKSEEENDFNLEIKKKLHIKKRQNSNIYNELAIIIKIFANCFSARDLCFNSFSLLYFMYKNLLQNVLSISFNFTYFISAEFFFFNDSINFHSLINLKKELIPSSLYFDSIRAFTNIKSHYKYFINEIKKRKRKDKRKKIILLENLNRGNEEMKILCENEKKKKKNKKTFESFLEDVDKMLKEEILEKKINDKNILYSEGKKKKKNVLLDEHMYMISKYNHHFYNLHDRFLPIYTYSKKYNIYKNKIWIKNKKKKKKKKCEKNDEKKKKKIDIVFVHGLRGSALRTWRFSNLYDNGSSYYFYNKNNKLKKINNEKNVIYNNNIKLNEINSKNRFNFFENLKKENKNSNETYTNSLKEKIEKGKIEIKKKDEFFNVKNNNMSKLKEKENVIIFDETRKKIRQCLKVKNNFHFIINKNIINKLMLNYKHNQNILPMYTNTNVINKNVFKCVFLRNQKLKNDLDLYSDLLSYQLWPIYLLYPHKKNSNIYIFDYYSPLYPDNTFYTKKYLKKKEEKKNRYSYVNILNYFFNKKSDEYNKKKYFYTDRMNLEELSNFLLKKLKNINLGKNNDIIFIAHSMGGLLTQYVLLKNDDILNKTKFIFFYASPHFGSPLSSTALLFKTFLSPYVYQLNDYDSTLSYLQYCFRERIKNRGIKVYSFSESEKTPLPIIGLHTMIVPSMFAYLNYSQIFAIIKNCNHVEISKLNSEEDIKYYYLNKAIKKLLKKD</sequence>
<keyword evidence="5 6" id="KW-0472">Membrane</keyword>
<evidence type="ECO:0000313" key="8">
    <source>
        <dbReference type="EMBL" id="CRH00217.1"/>
    </source>
</evidence>
<keyword evidence="6 8" id="KW-0378">Hydrolase</keyword>
<dbReference type="GO" id="GO:0005739">
    <property type="term" value="C:mitochondrion"/>
    <property type="evidence" value="ECO:0007669"/>
    <property type="project" value="UniProtKB-SubCell"/>
</dbReference>
<reference evidence="8 9" key="1">
    <citation type="submission" date="2015-04" db="EMBL/GenBank/DDBJ databases">
        <authorList>
            <consortium name="Pathogen Informatics"/>
        </authorList>
    </citation>
    <scope>NUCLEOTIDE SEQUENCE [LARGE SCALE GENOMIC DNA]</scope>
    <source>
        <strain evidence="8 9">SGS1</strain>
    </source>
</reference>
<dbReference type="Proteomes" id="UP000220158">
    <property type="component" value="Chromosome 9"/>
</dbReference>
<dbReference type="PANTHER" id="PTHR48182:SF2">
    <property type="entry name" value="PROTEIN SERAC1"/>
    <property type="match status" value="1"/>
</dbReference>
<evidence type="ECO:0000256" key="5">
    <source>
        <dbReference type="ARBA" id="ARBA00023136"/>
    </source>
</evidence>
<dbReference type="SUPFAM" id="SSF53474">
    <property type="entry name" value="alpha/beta-Hydrolases"/>
    <property type="match status" value="1"/>
</dbReference>
<evidence type="ECO:0000256" key="4">
    <source>
        <dbReference type="ARBA" id="ARBA00023128"/>
    </source>
</evidence>
<protein>
    <recommendedName>
        <fullName evidence="6">GPI inositol-deacylase</fullName>
        <ecNumber evidence="6">3.1.-.-</ecNumber>
    </recommendedName>
</protein>
<comment type="similarity">
    <text evidence="6">Belongs to the GPI inositol-deacylase family.</text>
</comment>
<dbReference type="InterPro" id="IPR012908">
    <property type="entry name" value="PGAP1-ab_dom-like"/>
</dbReference>
<dbReference type="GO" id="GO:0005789">
    <property type="term" value="C:endoplasmic reticulum membrane"/>
    <property type="evidence" value="ECO:0007669"/>
    <property type="project" value="UniProtKB-SubCell"/>
</dbReference>
<evidence type="ECO:0000256" key="2">
    <source>
        <dbReference type="ARBA" id="ARBA00004370"/>
    </source>
</evidence>
<keyword evidence="6" id="KW-0653">Protein transport</keyword>
<dbReference type="Gene3D" id="3.40.50.1820">
    <property type="entry name" value="alpha/beta hydrolase"/>
    <property type="match status" value="1"/>
</dbReference>
<dbReference type="GeneID" id="39736332"/>
<gene>
    <name evidence="8" type="ORF">PRELSG_0932000</name>
</gene>
<dbReference type="EMBL" id="LN835304">
    <property type="protein sequence ID" value="CRH00217.1"/>
    <property type="molecule type" value="Genomic_DNA"/>
</dbReference>
<evidence type="ECO:0000256" key="1">
    <source>
        <dbReference type="ARBA" id="ARBA00004173"/>
    </source>
</evidence>
<feature type="domain" description="GPI inositol-deacylase PGAP1-like alpha/beta" evidence="7">
    <location>
        <begin position="1188"/>
        <end position="1259"/>
    </location>
</feature>
<dbReference type="GO" id="GO:0015031">
    <property type="term" value="P:protein transport"/>
    <property type="evidence" value="ECO:0007669"/>
    <property type="project" value="UniProtKB-KW"/>
</dbReference>
<organism evidence="8 9">
    <name type="scientific">Plasmodium relictum</name>
    <dbReference type="NCBI Taxonomy" id="85471"/>
    <lineage>
        <taxon>Eukaryota</taxon>
        <taxon>Sar</taxon>
        <taxon>Alveolata</taxon>
        <taxon>Apicomplexa</taxon>
        <taxon>Aconoidasida</taxon>
        <taxon>Haemosporida</taxon>
        <taxon>Plasmodiidae</taxon>
        <taxon>Plasmodium</taxon>
        <taxon>Plasmodium (Haemamoeba)</taxon>
    </lineage>
</organism>
<proteinExistence type="inferred from homology"/>
<dbReference type="EC" id="3.1.-.-" evidence="6"/>
<dbReference type="RefSeq" id="XP_028533221.1">
    <property type="nucleotide sequence ID" value="XM_028676764.1"/>
</dbReference>
<evidence type="ECO:0000313" key="9">
    <source>
        <dbReference type="Proteomes" id="UP000220158"/>
    </source>
</evidence>
<accession>A0A1J1H9V4</accession>
<keyword evidence="3 6" id="KW-0256">Endoplasmic reticulum</keyword>
<dbReference type="GO" id="GO:0016788">
    <property type="term" value="F:hydrolase activity, acting on ester bonds"/>
    <property type="evidence" value="ECO:0007669"/>
    <property type="project" value="InterPro"/>
</dbReference>
<name>A0A1J1H9V4_PLARL</name>
<keyword evidence="4" id="KW-0496">Mitochondrion</keyword>